<comment type="caution">
    <text evidence="2">The sequence shown here is derived from an EMBL/GenBank/DDBJ whole genome shotgun (WGS) entry which is preliminary data.</text>
</comment>
<evidence type="ECO:0000256" key="1">
    <source>
        <dbReference type="SAM" id="MobiDB-lite"/>
    </source>
</evidence>
<dbReference type="InterPro" id="IPR049762">
    <property type="entry name" value="PoNe_dom"/>
</dbReference>
<sequence length="540" mass="55924">ARYLDPQGNLLDDTGTVVQRADQAPRETGGTDLDPPAGADTPRTPSPTREPALVGAGATDNAAHAAADSPGQAVRLGSDPADTLGDLGRTGDNGAVETGANIPVEAGADIPVQTGAHVPVQAGATIPVQVGADIPVRVGGDGLPGGSVGDSLPGGRSGDNLPGGGAHEHGPGPSASHTATDAGRTDAGRTDAGNDDPGSAGRGGPGGGDSGIPDSRGSNDVPAGSGGGTPAPGASLDGLGRTGDNTDDGAAAGRGDQERPLTAAERQEISRQQVERANNDPVWRSRYYESDGTRKSVLARDENGHELTRLKQKESGEWYDPDTSPSAGSERYKPIKPVEGVRDTVDTDHLPKLDESAVRREAALELNRAERAFKADPSEANAARVEAAQKAAGMEKYNTKPSEKYGEDVVRYHAVPDNFPNAHEVTPPGTGNRRFDHIYENGDRHLLVEAKAPDGVLKDRDGVGPINGVGDDSSGMRVKQGTPQYILATISDMMKRPGEKALALKLLSQLKNGKLDYVLVQAAETAGEHVGYTMKHFDID</sequence>
<evidence type="ECO:0008006" key="4">
    <source>
        <dbReference type="Google" id="ProtNLM"/>
    </source>
</evidence>
<feature type="compositionally biased region" description="Gly residues" evidence="1">
    <location>
        <begin position="155"/>
        <end position="165"/>
    </location>
</feature>
<feature type="compositionally biased region" description="Basic and acidic residues" evidence="1">
    <location>
        <begin position="286"/>
        <end position="316"/>
    </location>
</feature>
<keyword evidence="3" id="KW-1185">Reference proteome</keyword>
<feature type="non-terminal residue" evidence="2">
    <location>
        <position position="1"/>
    </location>
</feature>
<reference evidence="2 3" key="1">
    <citation type="submission" date="2024-06" db="EMBL/GenBank/DDBJ databases">
        <title>The Natural Products Discovery Center: Release of the First 8490 Sequenced Strains for Exploring Actinobacteria Biosynthetic Diversity.</title>
        <authorList>
            <person name="Kalkreuter E."/>
            <person name="Kautsar S.A."/>
            <person name="Yang D."/>
            <person name="Bader C.D."/>
            <person name="Teijaro C.N."/>
            <person name="Fluegel L."/>
            <person name="Davis C.M."/>
            <person name="Simpson J.R."/>
            <person name="Lauterbach L."/>
            <person name="Steele A.D."/>
            <person name="Gui C."/>
            <person name="Meng S."/>
            <person name="Li G."/>
            <person name="Viehrig K."/>
            <person name="Ye F."/>
            <person name="Su P."/>
            <person name="Kiefer A.F."/>
            <person name="Nichols A."/>
            <person name="Cepeda A.J."/>
            <person name="Yan W."/>
            <person name="Fan B."/>
            <person name="Jiang Y."/>
            <person name="Adhikari A."/>
            <person name="Zheng C.-J."/>
            <person name="Schuster L."/>
            <person name="Cowan T.M."/>
            <person name="Smanski M.J."/>
            <person name="Chevrette M.G."/>
            <person name="De Carvalho L.P.S."/>
            <person name="Shen B."/>
        </authorList>
    </citation>
    <scope>NUCLEOTIDE SEQUENCE [LARGE SCALE GENOMIC DNA]</scope>
    <source>
        <strain evidence="2 3">NPDC048117</strain>
    </source>
</reference>
<feature type="compositionally biased region" description="Low complexity" evidence="1">
    <location>
        <begin position="56"/>
        <end position="67"/>
    </location>
</feature>
<dbReference type="CDD" id="cd20739">
    <property type="entry name" value="PoNe_DUF637"/>
    <property type="match status" value="1"/>
</dbReference>
<feature type="region of interest" description="Disordered" evidence="1">
    <location>
        <begin position="458"/>
        <end position="477"/>
    </location>
</feature>
<evidence type="ECO:0000313" key="2">
    <source>
        <dbReference type="EMBL" id="MEU9581341.1"/>
    </source>
</evidence>
<feature type="region of interest" description="Disordered" evidence="1">
    <location>
        <begin position="1"/>
        <end position="97"/>
    </location>
</feature>
<name>A0ABV3EZ16_9ACTN</name>
<protein>
    <recommendedName>
        <fullName evidence="4">Tox-REase-7 domain-containing protein</fullName>
    </recommendedName>
</protein>
<feature type="region of interest" description="Disordered" evidence="1">
    <location>
        <begin position="137"/>
        <end position="333"/>
    </location>
</feature>
<evidence type="ECO:0000313" key="3">
    <source>
        <dbReference type="Proteomes" id="UP001551584"/>
    </source>
</evidence>
<accession>A0ABV3EZ16</accession>
<proteinExistence type="predicted"/>
<feature type="compositionally biased region" description="Gly residues" evidence="1">
    <location>
        <begin position="139"/>
        <end position="148"/>
    </location>
</feature>
<dbReference type="Proteomes" id="UP001551584">
    <property type="component" value="Unassembled WGS sequence"/>
</dbReference>
<feature type="compositionally biased region" description="Basic and acidic residues" evidence="1">
    <location>
        <begin position="255"/>
        <end position="278"/>
    </location>
</feature>
<organism evidence="2 3">
    <name type="scientific">Streptomyces chilikensis</name>
    <dbReference type="NCBI Taxonomy" id="1194079"/>
    <lineage>
        <taxon>Bacteria</taxon>
        <taxon>Bacillati</taxon>
        <taxon>Actinomycetota</taxon>
        <taxon>Actinomycetes</taxon>
        <taxon>Kitasatosporales</taxon>
        <taxon>Streptomycetaceae</taxon>
        <taxon>Streptomyces</taxon>
    </lineage>
</organism>
<gene>
    <name evidence="2" type="ORF">AB0D95_29415</name>
</gene>
<feature type="compositionally biased region" description="Gly residues" evidence="1">
    <location>
        <begin position="200"/>
        <end position="210"/>
    </location>
</feature>
<dbReference type="EMBL" id="JBEZNA010000113">
    <property type="protein sequence ID" value="MEU9581341.1"/>
    <property type="molecule type" value="Genomic_DNA"/>
</dbReference>